<dbReference type="PANTHER" id="PTHR42940">
    <property type="entry name" value="ALCOHOL DEHYDROGENASE 1-RELATED"/>
    <property type="match status" value="1"/>
</dbReference>
<dbReference type="GO" id="GO:0046872">
    <property type="term" value="F:metal ion binding"/>
    <property type="evidence" value="ECO:0007669"/>
    <property type="project" value="UniProtKB-KW"/>
</dbReference>
<evidence type="ECO:0000313" key="7">
    <source>
        <dbReference type="Proteomes" id="UP000030143"/>
    </source>
</evidence>
<dbReference type="PANTHER" id="PTHR42940:SF8">
    <property type="entry name" value="VACUOLAR PROTEIN SORTING-ASSOCIATED PROTEIN 11"/>
    <property type="match status" value="1"/>
</dbReference>
<dbReference type="RefSeq" id="XP_016597446.1">
    <property type="nucleotide sequence ID" value="XM_016740324.1"/>
</dbReference>
<dbReference type="GeneID" id="27675743"/>
<dbReference type="Gene3D" id="3.40.50.720">
    <property type="entry name" value="NAD(P)-binding Rossmann-like Domain"/>
    <property type="match status" value="1"/>
</dbReference>
<dbReference type="STRING" id="27334.A0A0A2IG75"/>
<dbReference type="AlphaFoldDB" id="A0A0A2IG75"/>
<sequence>MHHGIGQDGFYAEYVAVDVRAAIPLPDGVEPAVAAVATDAVTTAYHGITRRAEVKKEETTFLFGLGGLGFNALQIVRHIGARVIVSDLRQEKLDAALNLGVPLEDIVPVGKSVQDFVEENGLQGKIDTVLEFVGSNQTNQDAQHIVRPGGKILCVGTLDRINGLDMKIGIRKRLSIIFTYGGQYRDLVEVLGLIAKGVIQPQVELGKLQDFPRVLKELGQGKIKDRIALVSDVV</sequence>
<dbReference type="Pfam" id="PF00107">
    <property type="entry name" value="ADH_zinc_N"/>
    <property type="match status" value="1"/>
</dbReference>
<evidence type="ECO:0000256" key="2">
    <source>
        <dbReference type="ARBA" id="ARBA00022723"/>
    </source>
</evidence>
<protein>
    <submittedName>
        <fullName evidence="6">Alcohol dehydrogenase, C-terminal</fullName>
    </submittedName>
</protein>
<accession>A0A0A2IG75</accession>
<name>A0A0A2IG75_PENEN</name>
<keyword evidence="4" id="KW-0560">Oxidoreductase</keyword>
<dbReference type="InterPro" id="IPR011032">
    <property type="entry name" value="GroES-like_sf"/>
</dbReference>
<dbReference type="InterPro" id="IPR036291">
    <property type="entry name" value="NAD(P)-bd_dom_sf"/>
</dbReference>
<evidence type="ECO:0000313" key="6">
    <source>
        <dbReference type="EMBL" id="KGO55231.1"/>
    </source>
</evidence>
<dbReference type="GO" id="GO:0004022">
    <property type="term" value="F:alcohol dehydrogenase (NAD+) activity"/>
    <property type="evidence" value="ECO:0007669"/>
    <property type="project" value="TreeGrafter"/>
</dbReference>
<feature type="domain" description="Alcohol dehydrogenase-like C-terminal" evidence="5">
    <location>
        <begin position="67"/>
        <end position="195"/>
    </location>
</feature>
<evidence type="ECO:0000256" key="1">
    <source>
        <dbReference type="ARBA" id="ARBA00001947"/>
    </source>
</evidence>
<dbReference type="Gene3D" id="3.90.180.10">
    <property type="entry name" value="Medium-chain alcohol dehydrogenases, catalytic domain"/>
    <property type="match status" value="1"/>
</dbReference>
<dbReference type="EMBL" id="JQFZ01000202">
    <property type="protein sequence ID" value="KGO55231.1"/>
    <property type="molecule type" value="Genomic_DNA"/>
</dbReference>
<dbReference type="SUPFAM" id="SSF51735">
    <property type="entry name" value="NAD(P)-binding Rossmann-fold domains"/>
    <property type="match status" value="1"/>
</dbReference>
<dbReference type="SUPFAM" id="SSF50129">
    <property type="entry name" value="GroES-like"/>
    <property type="match status" value="1"/>
</dbReference>
<keyword evidence="2" id="KW-0479">Metal-binding</keyword>
<dbReference type="VEuPathDB" id="FungiDB:PEXP_043360"/>
<dbReference type="HOGENOM" id="CLU_026673_11_2_1"/>
<dbReference type="GO" id="GO:0005737">
    <property type="term" value="C:cytoplasm"/>
    <property type="evidence" value="ECO:0007669"/>
    <property type="project" value="TreeGrafter"/>
</dbReference>
<reference evidence="6 7" key="1">
    <citation type="journal article" date="2015" name="Mol. Plant Microbe Interact.">
        <title>Genome, transcriptome, and functional analyses of Penicillium expansum provide new insights into secondary metabolism and pathogenicity.</title>
        <authorList>
            <person name="Ballester A.R."/>
            <person name="Marcet-Houben M."/>
            <person name="Levin E."/>
            <person name="Sela N."/>
            <person name="Selma-Lazaro C."/>
            <person name="Carmona L."/>
            <person name="Wisniewski M."/>
            <person name="Droby S."/>
            <person name="Gonzalez-Candelas L."/>
            <person name="Gabaldon T."/>
        </authorList>
    </citation>
    <scope>NUCLEOTIDE SEQUENCE [LARGE SCALE GENOMIC DNA]</scope>
    <source>
        <strain evidence="6 7">MD-8</strain>
    </source>
</reference>
<dbReference type="OrthoDB" id="1879366at2759"/>
<keyword evidence="3" id="KW-0862">Zinc</keyword>
<evidence type="ECO:0000256" key="4">
    <source>
        <dbReference type="ARBA" id="ARBA00023002"/>
    </source>
</evidence>
<keyword evidence="7" id="KW-1185">Reference proteome</keyword>
<gene>
    <name evidence="6" type="ORF">PEX2_030490</name>
</gene>
<evidence type="ECO:0000256" key="3">
    <source>
        <dbReference type="ARBA" id="ARBA00022833"/>
    </source>
</evidence>
<proteinExistence type="predicted"/>
<evidence type="ECO:0000259" key="5">
    <source>
        <dbReference type="Pfam" id="PF00107"/>
    </source>
</evidence>
<dbReference type="Proteomes" id="UP000030143">
    <property type="component" value="Unassembled WGS sequence"/>
</dbReference>
<comment type="cofactor">
    <cofactor evidence="1">
        <name>Zn(2+)</name>
        <dbReference type="ChEBI" id="CHEBI:29105"/>
    </cofactor>
</comment>
<comment type="caution">
    <text evidence="6">The sequence shown here is derived from an EMBL/GenBank/DDBJ whole genome shotgun (WGS) entry which is preliminary data.</text>
</comment>
<organism evidence="6 7">
    <name type="scientific">Penicillium expansum</name>
    <name type="common">Blue mold rot fungus</name>
    <dbReference type="NCBI Taxonomy" id="27334"/>
    <lineage>
        <taxon>Eukaryota</taxon>
        <taxon>Fungi</taxon>
        <taxon>Dikarya</taxon>
        <taxon>Ascomycota</taxon>
        <taxon>Pezizomycotina</taxon>
        <taxon>Eurotiomycetes</taxon>
        <taxon>Eurotiomycetidae</taxon>
        <taxon>Eurotiales</taxon>
        <taxon>Aspergillaceae</taxon>
        <taxon>Penicillium</taxon>
    </lineage>
</organism>
<dbReference type="InterPro" id="IPR013149">
    <property type="entry name" value="ADH-like_C"/>
</dbReference>
<dbReference type="PhylomeDB" id="A0A0A2IG75"/>